<organism evidence="7 8">
    <name type="scientific">Anaerosacchariphilus hominis</name>
    <dbReference type="NCBI Taxonomy" id="2763017"/>
    <lineage>
        <taxon>Bacteria</taxon>
        <taxon>Bacillati</taxon>
        <taxon>Bacillota</taxon>
        <taxon>Clostridia</taxon>
        <taxon>Lachnospirales</taxon>
        <taxon>Lachnospiraceae</taxon>
        <taxon>Anaerosacchariphilus</taxon>
    </lineage>
</organism>
<dbReference type="PROSITE" id="PS51000">
    <property type="entry name" value="HTH_DEOR_2"/>
    <property type="match status" value="1"/>
</dbReference>
<dbReference type="EMBL" id="JACOOR010000007">
    <property type="protein sequence ID" value="MBC5660548.1"/>
    <property type="molecule type" value="Genomic_DNA"/>
</dbReference>
<dbReference type="InterPro" id="IPR037171">
    <property type="entry name" value="NagB/RpiA_transferase-like"/>
</dbReference>
<evidence type="ECO:0000256" key="3">
    <source>
        <dbReference type="ARBA" id="ARBA00023015"/>
    </source>
</evidence>
<dbReference type="Gene3D" id="3.40.50.1360">
    <property type="match status" value="1"/>
</dbReference>
<evidence type="ECO:0000313" key="7">
    <source>
        <dbReference type="EMBL" id="MBC5660548.1"/>
    </source>
</evidence>
<dbReference type="SMART" id="SM01134">
    <property type="entry name" value="DeoRC"/>
    <property type="match status" value="1"/>
</dbReference>
<dbReference type="RefSeq" id="WP_186873719.1">
    <property type="nucleotide sequence ID" value="NZ_JACOOR010000007.1"/>
</dbReference>
<protein>
    <recommendedName>
        <fullName evidence="1">Lactose phosphotransferase system repressor</fullName>
    </recommendedName>
</protein>
<evidence type="ECO:0000259" key="6">
    <source>
        <dbReference type="PROSITE" id="PS51000"/>
    </source>
</evidence>
<dbReference type="InterPro" id="IPR001034">
    <property type="entry name" value="DeoR_HTH"/>
</dbReference>
<evidence type="ECO:0000256" key="5">
    <source>
        <dbReference type="ARBA" id="ARBA00024937"/>
    </source>
</evidence>
<keyword evidence="2" id="KW-0678">Repressor</keyword>
<comment type="function">
    <text evidence="5">Repressor of the lactose catabolism operon. Galactose-6-phosphate is the inducer.</text>
</comment>
<evidence type="ECO:0000256" key="4">
    <source>
        <dbReference type="ARBA" id="ARBA00023163"/>
    </source>
</evidence>
<keyword evidence="8" id="KW-1185">Reference proteome</keyword>
<dbReference type="Gene3D" id="1.10.10.10">
    <property type="entry name" value="Winged helix-like DNA-binding domain superfamily/Winged helix DNA-binding domain"/>
    <property type="match status" value="1"/>
</dbReference>
<keyword evidence="3" id="KW-0805">Transcription regulation</keyword>
<dbReference type="PANTHER" id="PTHR30363">
    <property type="entry name" value="HTH-TYPE TRANSCRIPTIONAL REGULATOR SRLR-RELATED"/>
    <property type="match status" value="1"/>
</dbReference>
<evidence type="ECO:0000256" key="1">
    <source>
        <dbReference type="ARBA" id="ARBA00021390"/>
    </source>
</evidence>
<name>A0A923RMQ7_9FIRM</name>
<dbReference type="GO" id="GO:0003700">
    <property type="term" value="F:DNA-binding transcription factor activity"/>
    <property type="evidence" value="ECO:0007669"/>
    <property type="project" value="InterPro"/>
</dbReference>
<dbReference type="Proteomes" id="UP000649345">
    <property type="component" value="Unassembled WGS sequence"/>
</dbReference>
<dbReference type="InterPro" id="IPR036388">
    <property type="entry name" value="WH-like_DNA-bd_sf"/>
</dbReference>
<dbReference type="Pfam" id="PF08220">
    <property type="entry name" value="HTH_DeoR"/>
    <property type="match status" value="1"/>
</dbReference>
<dbReference type="SUPFAM" id="SSF46785">
    <property type="entry name" value="Winged helix' DNA-binding domain"/>
    <property type="match status" value="1"/>
</dbReference>
<keyword evidence="4" id="KW-0804">Transcription</keyword>
<evidence type="ECO:0000256" key="2">
    <source>
        <dbReference type="ARBA" id="ARBA00022491"/>
    </source>
</evidence>
<dbReference type="SUPFAM" id="SSF100950">
    <property type="entry name" value="NagB/RpiA/CoA transferase-like"/>
    <property type="match status" value="1"/>
</dbReference>
<dbReference type="InterPro" id="IPR050313">
    <property type="entry name" value="Carb_Metab_HTH_regulators"/>
</dbReference>
<dbReference type="SMART" id="SM00420">
    <property type="entry name" value="HTH_DEOR"/>
    <property type="match status" value="1"/>
</dbReference>
<dbReference type="InterPro" id="IPR036390">
    <property type="entry name" value="WH_DNA-bd_sf"/>
</dbReference>
<dbReference type="Pfam" id="PF00455">
    <property type="entry name" value="DeoRC"/>
    <property type="match status" value="1"/>
</dbReference>
<reference evidence="7" key="1">
    <citation type="submission" date="2020-08" db="EMBL/GenBank/DDBJ databases">
        <title>Genome public.</title>
        <authorList>
            <person name="Liu C."/>
            <person name="Sun Q."/>
        </authorList>
    </citation>
    <scope>NUCLEOTIDE SEQUENCE</scope>
    <source>
        <strain evidence="7">NSJ-68</strain>
    </source>
</reference>
<sequence>MQKERVAYILEKLDQKGRVLVSELSRELHVSEMTIRLDLRLLSDQGLVRRVHGGAERAGESLYKGDIRQNLYRNAAAKLAIAKAAVRQIHPGDALLVDDSSTCLYLLRQIKKDPSLGVTVYTNSILAAAELLDTPHIHLFLIGGECSRNLAATSGPAAEQELAAIRADHCIIGANGVSPEAGVSVIGYSQMKIKQAMLTASRNHILLADSHKFNLQFLSVVCPLSDIDLLITDSDSSEELLAPYLKQTAVLRA</sequence>
<gene>
    <name evidence="7" type="ORF">H8S44_12300</name>
</gene>
<dbReference type="PANTHER" id="PTHR30363:SF4">
    <property type="entry name" value="GLYCEROL-3-PHOSPHATE REGULON REPRESSOR"/>
    <property type="match status" value="1"/>
</dbReference>
<comment type="caution">
    <text evidence="7">The sequence shown here is derived from an EMBL/GenBank/DDBJ whole genome shotgun (WGS) entry which is preliminary data.</text>
</comment>
<dbReference type="InterPro" id="IPR014036">
    <property type="entry name" value="DeoR-like_C"/>
</dbReference>
<feature type="domain" description="HTH deoR-type" evidence="6">
    <location>
        <begin position="2"/>
        <end position="57"/>
    </location>
</feature>
<dbReference type="AlphaFoldDB" id="A0A923RMQ7"/>
<evidence type="ECO:0000313" key="8">
    <source>
        <dbReference type="Proteomes" id="UP000649345"/>
    </source>
</evidence>
<dbReference type="PRINTS" id="PR00037">
    <property type="entry name" value="HTHLACR"/>
</dbReference>
<proteinExistence type="predicted"/>
<accession>A0A923RMQ7</accession>